<dbReference type="OMA" id="VPNDVTW"/>
<dbReference type="InterPro" id="IPR011990">
    <property type="entry name" value="TPR-like_helical_dom_sf"/>
</dbReference>
<evidence type="ECO:0000256" key="1">
    <source>
        <dbReference type="ARBA" id="ARBA00007626"/>
    </source>
</evidence>
<feature type="repeat" description="PPR" evidence="5">
    <location>
        <begin position="347"/>
        <end position="381"/>
    </location>
</feature>
<feature type="repeat" description="PPR" evidence="5">
    <location>
        <begin position="729"/>
        <end position="763"/>
    </location>
</feature>
<comment type="similarity">
    <text evidence="1">Belongs to the PPR family. P subfamily.</text>
</comment>
<evidence type="ECO:0000259" key="7">
    <source>
        <dbReference type="Pfam" id="PF09745"/>
    </source>
</evidence>
<protein>
    <recommendedName>
        <fullName evidence="7">Nuclear speckle splicing regulatory protein 1 N-terminal domain-containing protein</fullName>
    </recommendedName>
</protein>
<feature type="region of interest" description="Disordered" evidence="6">
    <location>
        <begin position="27"/>
        <end position="55"/>
    </location>
</feature>
<dbReference type="Pfam" id="PF12854">
    <property type="entry name" value="PPR_1"/>
    <property type="match status" value="2"/>
</dbReference>
<dbReference type="Proteomes" id="UP000594261">
    <property type="component" value="Chromosome 7"/>
</dbReference>
<evidence type="ECO:0000256" key="6">
    <source>
        <dbReference type="SAM" id="MobiDB-lite"/>
    </source>
</evidence>
<evidence type="ECO:0000313" key="8">
    <source>
        <dbReference type="EnsemblPlants" id="QL07p000693:mrna"/>
    </source>
</evidence>
<dbReference type="EMBL" id="LRBV02000007">
    <property type="status" value="NOT_ANNOTATED_CDS"/>
    <property type="molecule type" value="Genomic_DNA"/>
</dbReference>
<evidence type="ECO:0000256" key="5">
    <source>
        <dbReference type="PROSITE-ProRule" id="PRU00708"/>
    </source>
</evidence>
<evidence type="ECO:0000256" key="3">
    <source>
        <dbReference type="ARBA" id="ARBA00022737"/>
    </source>
</evidence>
<feature type="domain" description="Nuclear speckle splicing regulatory protein 1 N-terminal" evidence="7">
    <location>
        <begin position="809"/>
        <end position="893"/>
    </location>
</feature>
<dbReference type="PANTHER" id="PTHR47934:SF6">
    <property type="entry name" value="MITOCHONDRIAL GROUP I INTRON SPLICING FACTOR CCM1-RELATED"/>
    <property type="match status" value="1"/>
</dbReference>
<dbReference type="SUPFAM" id="SSF48452">
    <property type="entry name" value="TPR-like"/>
    <property type="match status" value="1"/>
</dbReference>
<keyword evidence="4" id="KW-0175">Coiled coil</keyword>
<feature type="repeat" description="PPR" evidence="5">
    <location>
        <begin position="484"/>
        <end position="518"/>
    </location>
</feature>
<feature type="region of interest" description="Disordered" evidence="6">
    <location>
        <begin position="925"/>
        <end position="994"/>
    </location>
</feature>
<dbReference type="Gramene" id="QL07p000693:mrna">
    <property type="protein sequence ID" value="QL07p000693:mrna"/>
    <property type="gene ID" value="QL07p000693"/>
</dbReference>
<dbReference type="GO" id="GO:0005739">
    <property type="term" value="C:mitochondrion"/>
    <property type="evidence" value="ECO:0007669"/>
    <property type="project" value="TreeGrafter"/>
</dbReference>
<feature type="repeat" description="PPR" evidence="5">
    <location>
        <begin position="659"/>
        <end position="693"/>
    </location>
</feature>
<evidence type="ECO:0000256" key="2">
    <source>
        <dbReference type="ARBA" id="ARBA00010126"/>
    </source>
</evidence>
<dbReference type="EnsemblPlants" id="QL07p000693:mrna">
    <property type="protein sequence ID" value="QL07p000693:mrna"/>
    <property type="gene ID" value="QL07p000693"/>
</dbReference>
<dbReference type="GO" id="GO:0000381">
    <property type="term" value="P:regulation of alternative mRNA splicing, via spliceosome"/>
    <property type="evidence" value="ECO:0007669"/>
    <property type="project" value="InterPro"/>
</dbReference>
<dbReference type="InParanoid" id="A0A7N2M2I6"/>
<feature type="compositionally biased region" description="Basic and acidic residues" evidence="6">
    <location>
        <begin position="925"/>
        <end position="946"/>
    </location>
</feature>
<dbReference type="GO" id="GO:0007005">
    <property type="term" value="P:mitochondrion organization"/>
    <property type="evidence" value="ECO:0007669"/>
    <property type="project" value="TreeGrafter"/>
</dbReference>
<feature type="repeat" description="PPR" evidence="5">
    <location>
        <begin position="694"/>
        <end position="728"/>
    </location>
</feature>
<accession>A0A7N2M2I6</accession>
<evidence type="ECO:0000256" key="4">
    <source>
        <dbReference type="ARBA" id="ARBA00023054"/>
    </source>
</evidence>
<dbReference type="Pfam" id="PF01535">
    <property type="entry name" value="PPR"/>
    <property type="match status" value="1"/>
</dbReference>
<feature type="repeat" description="PPR" evidence="5">
    <location>
        <begin position="519"/>
        <end position="553"/>
    </location>
</feature>
<dbReference type="InterPro" id="IPR051114">
    <property type="entry name" value="Mito_RNA_Proc_CCM1"/>
</dbReference>
<keyword evidence="9" id="KW-1185">Reference proteome</keyword>
<dbReference type="Pfam" id="PF09745">
    <property type="entry name" value="NSRP1_N"/>
    <property type="match status" value="1"/>
</dbReference>
<reference evidence="8 9" key="1">
    <citation type="journal article" date="2016" name="G3 (Bethesda)">
        <title>First Draft Assembly and Annotation of the Genome of a California Endemic Oak Quercus lobata Nee (Fagaceae).</title>
        <authorList>
            <person name="Sork V.L."/>
            <person name="Fitz-Gibbon S.T."/>
            <person name="Puiu D."/>
            <person name="Crepeau M."/>
            <person name="Gugger P.F."/>
            <person name="Sherman R."/>
            <person name="Stevens K."/>
            <person name="Langley C.H."/>
            <person name="Pellegrini M."/>
            <person name="Salzberg S.L."/>
        </authorList>
    </citation>
    <scope>NUCLEOTIDE SEQUENCE [LARGE SCALE GENOMIC DNA]</scope>
    <source>
        <strain evidence="8 9">cv. SW786</strain>
    </source>
</reference>
<proteinExistence type="inferred from homology"/>
<sequence length="994" mass="112159">MFGLIKINGLWVWDMANRRVHLNNFGSANPSLTMRPTAEHSPSQGCSRENPGSETQDLLSLNFENPALNVFLCDLRCHRSGFSPPLPACGVSSRNFSDDGHGVFLNDNNGLSESETEWERLLKPFDLKELRKSLNQISPYQLCKLLELPLDVPTSMEIFEWAGAQKGYCHSFDVYYVLIDKLGAAGEFKVIDRLLMQMKEEGIVFKETLFLMIMKYYGSASLPGQATRLLLDMRGIYSCEPTFRSYNVVLDILVAGNCPKVAPNVFYDMLSKGVSPTAYTFGVVMKALCMVGEVDSACSLLRDMTKHGCVPNSVVYQTLIHALSKNNRVNEALKLLDEMFLMGCTPDVQTFNDVIHGLCKLNRIHEAAKLVDRMLHRGFSPDNITYGVLMHGLCRMGKVDEARALLNKVPAPNVVLFSTLINGYVTSGRFYEAKDVMYNCMLSIGCAPDVFTFNMLIHGLCKKGSLTSACRLVNEMEIRGCEPNVVTYTTLIDGFCKAGQLEEASDVLNEMSAKGLSLNTVGYNCLICALCKDEKVNEALEMLGEMSRKGCKPDIFTFNSLIFGLCKANKIDEALGVYRDMLLEGVIANTVTYNTLIHAFLRRGEIQEAFKLVNEMLFRGCPLDIITYNGLIKALCKAGAVEKGLALFEEMMRKGLNINNISCNILINGLCRVGKVHNALEFLRDMIHRGLMPDIVTYNTLINGLCKMRRLQEAWNLFDRLQLEGICPDAITYNTLICWHCKEDMLDNAYLILHKGVENGFIPNNVTCVNVCFLGAVVLEANQNGYEDDFVLRWLRQKVSQHNVYFKEETIISKLEPRCIQLLKEKTKEREKYREVVYERKIAKERSQDDHLYADRDKFVTSAYKKKLEEQKKWMEEECLRELREAQDDVTKKSDLSDFYFNIGKNFAFGAKDAEVRRSEKQVESKKPVKLAESRELEKLELKGSDDTSDEGQSPNASNAPLKVSVMEDKHQGESSILPKKSVESLEKKPITNT</sequence>
<dbReference type="Gene3D" id="1.25.40.10">
    <property type="entry name" value="Tetratricopeptide repeat domain"/>
    <property type="match status" value="8"/>
</dbReference>
<dbReference type="FunFam" id="1.25.40.10:FF:000558">
    <property type="entry name" value="Pentatricopeptide repeat-containing protein At5g39710"/>
    <property type="match status" value="1"/>
</dbReference>
<dbReference type="GO" id="GO:0006396">
    <property type="term" value="P:RNA processing"/>
    <property type="evidence" value="ECO:0007669"/>
    <property type="project" value="TreeGrafter"/>
</dbReference>
<dbReference type="NCBIfam" id="TIGR00756">
    <property type="entry name" value="PPR"/>
    <property type="match status" value="14"/>
</dbReference>
<dbReference type="InterPro" id="IPR002885">
    <property type="entry name" value="PPR_rpt"/>
</dbReference>
<feature type="repeat" description="PPR" evidence="5">
    <location>
        <begin position="449"/>
        <end position="483"/>
    </location>
</feature>
<feature type="repeat" description="PPR" evidence="5">
    <location>
        <begin position="413"/>
        <end position="448"/>
    </location>
</feature>
<reference evidence="8" key="2">
    <citation type="submission" date="2021-01" db="UniProtKB">
        <authorList>
            <consortium name="EnsemblPlants"/>
        </authorList>
    </citation>
    <scope>IDENTIFICATION</scope>
</reference>
<dbReference type="PROSITE" id="PS51375">
    <property type="entry name" value="PPR"/>
    <property type="match status" value="14"/>
</dbReference>
<feature type="repeat" description="PPR" evidence="5">
    <location>
        <begin position="312"/>
        <end position="346"/>
    </location>
</feature>
<dbReference type="AlphaFoldDB" id="A0A7N2M2I6"/>
<dbReference type="PANTHER" id="PTHR47934">
    <property type="entry name" value="PENTATRICOPEPTIDE REPEAT-CONTAINING PROTEIN PET309, MITOCHONDRIAL"/>
    <property type="match status" value="1"/>
</dbReference>
<organism evidence="8 9">
    <name type="scientific">Quercus lobata</name>
    <name type="common">Valley oak</name>
    <dbReference type="NCBI Taxonomy" id="97700"/>
    <lineage>
        <taxon>Eukaryota</taxon>
        <taxon>Viridiplantae</taxon>
        <taxon>Streptophyta</taxon>
        <taxon>Embryophyta</taxon>
        <taxon>Tracheophyta</taxon>
        <taxon>Spermatophyta</taxon>
        <taxon>Magnoliopsida</taxon>
        <taxon>eudicotyledons</taxon>
        <taxon>Gunneridae</taxon>
        <taxon>Pentapetalae</taxon>
        <taxon>rosids</taxon>
        <taxon>fabids</taxon>
        <taxon>Fagales</taxon>
        <taxon>Fagaceae</taxon>
        <taxon>Quercus</taxon>
    </lineage>
</organism>
<feature type="compositionally biased region" description="Basic and acidic residues" evidence="6">
    <location>
        <begin position="981"/>
        <end position="994"/>
    </location>
</feature>
<name>A0A7N2M2I6_QUELO</name>
<feature type="repeat" description="PPR" evidence="5">
    <location>
        <begin position="589"/>
        <end position="623"/>
    </location>
</feature>
<feature type="repeat" description="PPR" evidence="5">
    <location>
        <begin position="554"/>
        <end position="588"/>
    </location>
</feature>
<keyword evidence="3" id="KW-0677">Repeat</keyword>
<dbReference type="Pfam" id="PF13041">
    <property type="entry name" value="PPR_2"/>
    <property type="match status" value="6"/>
</dbReference>
<feature type="repeat" description="PPR" evidence="5">
    <location>
        <begin position="624"/>
        <end position="658"/>
    </location>
</feature>
<dbReference type="InterPro" id="IPR018612">
    <property type="entry name" value="NSRP1_N"/>
</dbReference>
<dbReference type="GO" id="GO:0003729">
    <property type="term" value="F:mRNA binding"/>
    <property type="evidence" value="ECO:0007669"/>
    <property type="project" value="TreeGrafter"/>
</dbReference>
<comment type="similarity">
    <text evidence="2">Belongs to the NSRP1 family.</text>
</comment>
<feature type="repeat" description="PPR" evidence="5">
    <location>
        <begin position="277"/>
        <end position="311"/>
    </location>
</feature>
<evidence type="ECO:0000313" key="9">
    <source>
        <dbReference type="Proteomes" id="UP000594261"/>
    </source>
</evidence>
<feature type="repeat" description="PPR" evidence="5">
    <location>
        <begin position="382"/>
        <end position="412"/>
    </location>
</feature>